<dbReference type="Gene3D" id="3.40.80.10">
    <property type="entry name" value="Peptidoglycan recognition protein-like"/>
    <property type="match status" value="1"/>
</dbReference>
<feature type="domain" description="N-acetylmuramoyl-L-alanine amidase" evidence="6">
    <location>
        <begin position="231"/>
        <end position="367"/>
    </location>
</feature>
<feature type="domain" description="Peptidoglycan recognition protein family" evidence="7">
    <location>
        <begin position="217"/>
        <end position="361"/>
    </location>
</feature>
<organism evidence="9">
    <name type="scientific">Thrips palmi</name>
    <name type="common">Melon thrips</name>
    <dbReference type="NCBI Taxonomy" id="161013"/>
    <lineage>
        <taxon>Eukaryota</taxon>
        <taxon>Metazoa</taxon>
        <taxon>Ecdysozoa</taxon>
        <taxon>Arthropoda</taxon>
        <taxon>Hexapoda</taxon>
        <taxon>Insecta</taxon>
        <taxon>Pterygota</taxon>
        <taxon>Neoptera</taxon>
        <taxon>Paraneoptera</taxon>
        <taxon>Thysanoptera</taxon>
        <taxon>Terebrantia</taxon>
        <taxon>Thripoidea</taxon>
        <taxon>Thripidae</taxon>
        <taxon>Thrips</taxon>
    </lineage>
</organism>
<proteinExistence type="inferred from homology"/>
<dbReference type="Proteomes" id="UP000515158">
    <property type="component" value="Unplaced"/>
</dbReference>
<accession>A0A6P9AB26</accession>
<evidence type="ECO:0000256" key="5">
    <source>
        <dbReference type="SAM" id="Phobius"/>
    </source>
</evidence>
<dbReference type="PANTHER" id="PTHR11022">
    <property type="entry name" value="PEPTIDOGLYCAN RECOGNITION PROTEIN"/>
    <property type="match status" value="1"/>
</dbReference>
<evidence type="ECO:0000256" key="4">
    <source>
        <dbReference type="SAM" id="MobiDB-lite"/>
    </source>
</evidence>
<dbReference type="InterPro" id="IPR036505">
    <property type="entry name" value="Amidase/PGRP_sf"/>
</dbReference>
<dbReference type="InterPro" id="IPR006619">
    <property type="entry name" value="PGRP_domain_met/bac"/>
</dbReference>
<evidence type="ECO:0000259" key="7">
    <source>
        <dbReference type="SMART" id="SM00701"/>
    </source>
</evidence>
<comment type="similarity">
    <text evidence="1">Belongs to the N-acetylmuramoyl-L-alanine amidase 2 family.</text>
</comment>
<dbReference type="InterPro" id="IPR015510">
    <property type="entry name" value="PGRP"/>
</dbReference>
<evidence type="ECO:0000259" key="6">
    <source>
        <dbReference type="SMART" id="SM00644"/>
    </source>
</evidence>
<keyword evidence="5" id="KW-0472">Membrane</keyword>
<keyword evidence="8" id="KW-1185">Reference proteome</keyword>
<protein>
    <submittedName>
        <fullName evidence="9">Peptidoglycan-recognition protein LE-like</fullName>
    </submittedName>
</protein>
<dbReference type="GO" id="GO:0009253">
    <property type="term" value="P:peptidoglycan catabolic process"/>
    <property type="evidence" value="ECO:0007669"/>
    <property type="project" value="InterPro"/>
</dbReference>
<reference evidence="9" key="1">
    <citation type="submission" date="2025-08" db="UniProtKB">
        <authorList>
            <consortium name="RefSeq"/>
        </authorList>
    </citation>
    <scope>IDENTIFICATION</scope>
    <source>
        <tissue evidence="9">Total insect</tissue>
    </source>
</reference>
<sequence length="391" mass="41871">MHVPDTGTAGAGVAAASKLYADCSPALCRSVSAVDSGYNDRDFDDDGASSVFSDSSCSIVSEAKDLVHRANDNAATVAFEGNIVVENSTQVQFGNNTHYHGPVTVLLNSNKCITNGSVAPATPEILSSAMQDAALPAQRAPEPASPPTANADVPPKAAAKQGPGRVLSLLSLSRRRCVALTAATSATLVVVVLLCVLLPAGKLGGPKIAPVALPNGLTLVQRHEWLAQPAKPGVDPVTASPVQYVILHHSATDTCYSFPECVLRIRYLQTFHMESKNWSDIAYNFLVGGDGYVYVGRGWDKAGAHTLNWNHRSVGISLVGTFSYQKPTMEQMRAVFKLIGYGVELNKVVPDYKLAAVCQFRSTESPGKFVLDEMRKSDHWWNYTVGDSYCK</sequence>
<dbReference type="Pfam" id="PF01510">
    <property type="entry name" value="Amidase_2"/>
    <property type="match status" value="1"/>
</dbReference>
<keyword evidence="2" id="KW-0399">Innate immunity</keyword>
<dbReference type="InParanoid" id="A0A6P9AB26"/>
<dbReference type="GeneID" id="117653620"/>
<dbReference type="SUPFAM" id="SSF55846">
    <property type="entry name" value="N-acetylmuramoyl-L-alanine amidase-like"/>
    <property type="match status" value="1"/>
</dbReference>
<gene>
    <name evidence="9" type="primary">LOC117653620</name>
</gene>
<feature type="transmembrane region" description="Helical" evidence="5">
    <location>
        <begin position="177"/>
        <end position="200"/>
    </location>
</feature>
<feature type="region of interest" description="Disordered" evidence="4">
    <location>
        <begin position="133"/>
        <end position="160"/>
    </location>
</feature>
<keyword evidence="5" id="KW-0812">Transmembrane</keyword>
<name>A0A6P9AB26_THRPL</name>
<dbReference type="CDD" id="cd06583">
    <property type="entry name" value="PGRP"/>
    <property type="match status" value="1"/>
</dbReference>
<keyword evidence="3" id="KW-0391">Immunity</keyword>
<dbReference type="FunCoup" id="A0A6P9AB26">
    <property type="interactions" value="57"/>
</dbReference>
<evidence type="ECO:0000256" key="3">
    <source>
        <dbReference type="ARBA" id="ARBA00022859"/>
    </source>
</evidence>
<dbReference type="FunFam" id="3.40.80.10:FF:000001">
    <property type="entry name" value="Peptidoglycan recognition protein 1"/>
    <property type="match status" value="1"/>
</dbReference>
<dbReference type="SMART" id="SM00701">
    <property type="entry name" value="PGRP"/>
    <property type="match status" value="1"/>
</dbReference>
<evidence type="ECO:0000256" key="2">
    <source>
        <dbReference type="ARBA" id="ARBA00022588"/>
    </source>
</evidence>
<dbReference type="SMART" id="SM00644">
    <property type="entry name" value="Ami_2"/>
    <property type="match status" value="1"/>
</dbReference>
<evidence type="ECO:0000313" key="8">
    <source>
        <dbReference type="Proteomes" id="UP000515158"/>
    </source>
</evidence>
<keyword evidence="5" id="KW-1133">Transmembrane helix</keyword>
<dbReference type="GO" id="GO:0045087">
    <property type="term" value="P:innate immune response"/>
    <property type="evidence" value="ECO:0007669"/>
    <property type="project" value="UniProtKB-KW"/>
</dbReference>
<evidence type="ECO:0000256" key="1">
    <source>
        <dbReference type="ARBA" id="ARBA00007553"/>
    </source>
</evidence>
<dbReference type="AlphaFoldDB" id="A0A6P9AB26"/>
<dbReference type="InterPro" id="IPR002502">
    <property type="entry name" value="Amidase_domain"/>
</dbReference>
<evidence type="ECO:0000313" key="9">
    <source>
        <dbReference type="RefSeq" id="XP_034255308.1"/>
    </source>
</evidence>
<dbReference type="PANTHER" id="PTHR11022:SF41">
    <property type="entry name" value="PEPTIDOGLYCAN-RECOGNITION PROTEIN LC-RELATED"/>
    <property type="match status" value="1"/>
</dbReference>
<dbReference type="GO" id="GO:0008745">
    <property type="term" value="F:N-acetylmuramoyl-L-alanine amidase activity"/>
    <property type="evidence" value="ECO:0007669"/>
    <property type="project" value="InterPro"/>
</dbReference>
<dbReference type="OrthoDB" id="10001926at2759"/>
<dbReference type="RefSeq" id="XP_034255308.1">
    <property type="nucleotide sequence ID" value="XM_034399417.1"/>
</dbReference>
<dbReference type="KEGG" id="tpal:117653620"/>
<dbReference type="GO" id="GO:0008270">
    <property type="term" value="F:zinc ion binding"/>
    <property type="evidence" value="ECO:0007669"/>
    <property type="project" value="InterPro"/>
</dbReference>